<dbReference type="Proteomes" id="UP001623660">
    <property type="component" value="Unassembled WGS sequence"/>
</dbReference>
<gene>
    <name evidence="9" type="ORF">ACJDU8_24450</name>
</gene>
<protein>
    <submittedName>
        <fullName evidence="9">Accessory gene regulator B family protein</fullName>
    </submittedName>
</protein>
<name>A0ABW8SRR9_9CLOT</name>
<proteinExistence type="predicted"/>
<dbReference type="RefSeq" id="WP_406794793.1">
    <property type="nucleotide sequence ID" value="NZ_JBJHZX010000078.1"/>
</dbReference>
<keyword evidence="4 8" id="KW-0812">Transmembrane</keyword>
<evidence type="ECO:0000313" key="10">
    <source>
        <dbReference type="Proteomes" id="UP001623660"/>
    </source>
</evidence>
<evidence type="ECO:0000256" key="5">
    <source>
        <dbReference type="ARBA" id="ARBA00022801"/>
    </source>
</evidence>
<keyword evidence="1" id="KW-1003">Cell membrane</keyword>
<accession>A0ABW8SRR9</accession>
<evidence type="ECO:0000256" key="7">
    <source>
        <dbReference type="ARBA" id="ARBA00023136"/>
    </source>
</evidence>
<evidence type="ECO:0000256" key="4">
    <source>
        <dbReference type="ARBA" id="ARBA00022692"/>
    </source>
</evidence>
<evidence type="ECO:0000256" key="2">
    <source>
        <dbReference type="ARBA" id="ARBA00022654"/>
    </source>
</evidence>
<dbReference type="InterPro" id="IPR006741">
    <property type="entry name" value="AgrB"/>
</dbReference>
<dbReference type="Pfam" id="PF04647">
    <property type="entry name" value="AgrB"/>
    <property type="match status" value="1"/>
</dbReference>
<evidence type="ECO:0000256" key="8">
    <source>
        <dbReference type="SAM" id="Phobius"/>
    </source>
</evidence>
<keyword evidence="5" id="KW-0378">Hydrolase</keyword>
<reference evidence="9 10" key="1">
    <citation type="submission" date="2024-11" db="EMBL/GenBank/DDBJ databases">
        <authorList>
            <person name="Heng Y.C."/>
            <person name="Lim A.C.H."/>
            <person name="Lee J.K.Y."/>
            <person name="Kittelmann S."/>
        </authorList>
    </citation>
    <scope>NUCLEOTIDE SEQUENCE [LARGE SCALE GENOMIC DNA]</scope>
    <source>
        <strain evidence="9 10">WILCCON 0269</strain>
    </source>
</reference>
<organism evidence="9 10">
    <name type="scientific">Candidatus Clostridium eludens</name>
    <dbReference type="NCBI Taxonomy" id="3381663"/>
    <lineage>
        <taxon>Bacteria</taxon>
        <taxon>Bacillati</taxon>
        <taxon>Bacillota</taxon>
        <taxon>Clostridia</taxon>
        <taxon>Eubacteriales</taxon>
        <taxon>Clostridiaceae</taxon>
        <taxon>Clostridium</taxon>
    </lineage>
</organism>
<keyword evidence="3" id="KW-0645">Protease</keyword>
<feature type="transmembrane region" description="Helical" evidence="8">
    <location>
        <begin position="25"/>
        <end position="50"/>
    </location>
</feature>
<keyword evidence="6 8" id="KW-1133">Transmembrane helix</keyword>
<dbReference type="EMBL" id="JBJHZX010000078">
    <property type="protein sequence ID" value="MFL0198680.1"/>
    <property type="molecule type" value="Genomic_DNA"/>
</dbReference>
<keyword evidence="2" id="KW-0673">Quorum sensing</keyword>
<evidence type="ECO:0000256" key="6">
    <source>
        <dbReference type="ARBA" id="ARBA00022989"/>
    </source>
</evidence>
<evidence type="ECO:0000256" key="1">
    <source>
        <dbReference type="ARBA" id="ARBA00022475"/>
    </source>
</evidence>
<evidence type="ECO:0000256" key="3">
    <source>
        <dbReference type="ARBA" id="ARBA00022670"/>
    </source>
</evidence>
<sequence length="59" mass="6834">MCIFAPVDNVNKRIKSNERRMKLRYTSIIITFLSSVASYFIPHGFLIFLFCSTTRVSSL</sequence>
<comment type="caution">
    <text evidence="9">The sequence shown here is derived from an EMBL/GenBank/DDBJ whole genome shotgun (WGS) entry which is preliminary data.</text>
</comment>
<evidence type="ECO:0000313" key="9">
    <source>
        <dbReference type="EMBL" id="MFL0198680.1"/>
    </source>
</evidence>
<keyword evidence="7 8" id="KW-0472">Membrane</keyword>
<keyword evidence="10" id="KW-1185">Reference proteome</keyword>